<keyword evidence="2" id="KW-0472">Membrane</keyword>
<evidence type="ECO:0000256" key="2">
    <source>
        <dbReference type="SAM" id="Phobius"/>
    </source>
</evidence>
<feature type="region of interest" description="Disordered" evidence="1">
    <location>
        <begin position="126"/>
        <end position="149"/>
    </location>
</feature>
<dbReference type="OrthoDB" id="119761at2"/>
<dbReference type="eggNOG" id="COG5478">
    <property type="taxonomic scope" value="Bacteria"/>
</dbReference>
<dbReference type="AlphaFoldDB" id="A0A081PCT6"/>
<dbReference type="EMBL" id="JNFF01000116">
    <property type="protein sequence ID" value="KEQ28509.1"/>
    <property type="molecule type" value="Genomic_DNA"/>
</dbReference>
<protein>
    <submittedName>
        <fullName evidence="3">Membrane protein</fullName>
    </submittedName>
</protein>
<keyword evidence="4" id="KW-1185">Reference proteome</keyword>
<name>A0A081PCT6_9SPHI</name>
<accession>A0A081PCT6</accession>
<evidence type="ECO:0000256" key="1">
    <source>
        <dbReference type="SAM" id="MobiDB-lite"/>
    </source>
</evidence>
<dbReference type="Proteomes" id="UP000028007">
    <property type="component" value="Unassembled WGS sequence"/>
</dbReference>
<gene>
    <name evidence="3" type="ORF">N180_02415</name>
</gene>
<dbReference type="Pfam" id="PF04120">
    <property type="entry name" value="Iron_permease"/>
    <property type="match status" value="1"/>
</dbReference>
<sequence>MKSKTSSGFEKIADRITCFTGSSTAFGIAAAVVIIWAVSGPIFKYSDTWQLVINTGTTIVTFMMVFLIQKSQNKESKAIQLKLNELIAASRHASNRMVDIEDLTELELDMLHKYYATLSDKAEEDDDIHKSHSIDNARIRQEEKNKRYN</sequence>
<comment type="caution">
    <text evidence="3">The sequence shown here is derived from an EMBL/GenBank/DDBJ whole genome shotgun (WGS) entry which is preliminary data.</text>
</comment>
<feature type="compositionally biased region" description="Basic and acidic residues" evidence="1">
    <location>
        <begin position="127"/>
        <end position="149"/>
    </location>
</feature>
<keyword evidence="2" id="KW-0812">Transmembrane</keyword>
<proteinExistence type="predicted"/>
<dbReference type="GO" id="GO:0055085">
    <property type="term" value="P:transmembrane transport"/>
    <property type="evidence" value="ECO:0007669"/>
    <property type="project" value="InterPro"/>
</dbReference>
<dbReference type="RefSeq" id="WP_037444455.1">
    <property type="nucleotide sequence ID" value="NZ_JNFF01000116.1"/>
</dbReference>
<feature type="transmembrane region" description="Helical" evidence="2">
    <location>
        <begin position="49"/>
        <end position="68"/>
    </location>
</feature>
<feature type="transmembrane region" description="Helical" evidence="2">
    <location>
        <begin position="12"/>
        <end position="37"/>
    </location>
</feature>
<evidence type="ECO:0000313" key="3">
    <source>
        <dbReference type="EMBL" id="KEQ28509.1"/>
    </source>
</evidence>
<organism evidence="3 4">
    <name type="scientific">Pedobacter antarcticus 4BY</name>
    <dbReference type="NCBI Taxonomy" id="1358423"/>
    <lineage>
        <taxon>Bacteria</taxon>
        <taxon>Pseudomonadati</taxon>
        <taxon>Bacteroidota</taxon>
        <taxon>Sphingobacteriia</taxon>
        <taxon>Sphingobacteriales</taxon>
        <taxon>Sphingobacteriaceae</taxon>
        <taxon>Pedobacter</taxon>
    </lineage>
</organism>
<evidence type="ECO:0000313" key="4">
    <source>
        <dbReference type="Proteomes" id="UP000028007"/>
    </source>
</evidence>
<keyword evidence="2" id="KW-1133">Transmembrane helix</keyword>
<reference evidence="3 4" key="1">
    <citation type="journal article" date="1992" name="Int. J. Syst. Bacteriol.">
        <title>Sphingobacterium antarcticus sp. nov. a Psychrotrophic Bacterium from the Soils of Schirmacher Oasis, Antarctica.</title>
        <authorList>
            <person name="Shivaji S."/>
            <person name="Ray M.K."/>
            <person name="Rao N.S."/>
            <person name="Saiserr L."/>
            <person name="Jagannadham M.V."/>
            <person name="Kumar G.S."/>
            <person name="Reddy G."/>
            <person name="Bhargava P.M."/>
        </authorList>
    </citation>
    <scope>NUCLEOTIDE SEQUENCE [LARGE SCALE GENOMIC DNA]</scope>
    <source>
        <strain evidence="3 4">4BY</strain>
    </source>
</reference>
<dbReference type="InterPro" id="IPR007251">
    <property type="entry name" value="Iron_permease_Fet4"/>
</dbReference>